<protein>
    <submittedName>
        <fullName evidence="2">Uncharacterized protein</fullName>
    </submittedName>
</protein>
<keyword evidence="3" id="KW-1185">Reference proteome</keyword>
<evidence type="ECO:0000256" key="1">
    <source>
        <dbReference type="SAM" id="MobiDB-lite"/>
    </source>
</evidence>
<accession>A0A8I2YED4</accession>
<dbReference type="EMBL" id="JAGFBS010000052">
    <property type="protein sequence ID" value="KAG6370404.1"/>
    <property type="molecule type" value="Genomic_DNA"/>
</dbReference>
<dbReference type="AlphaFoldDB" id="A0A8I2YED4"/>
<evidence type="ECO:0000313" key="2">
    <source>
        <dbReference type="EMBL" id="KAG6370404.1"/>
    </source>
</evidence>
<dbReference type="OrthoDB" id="10634022at2759"/>
<feature type="region of interest" description="Disordered" evidence="1">
    <location>
        <begin position="1"/>
        <end position="30"/>
    </location>
</feature>
<name>A0A8I2YED4_9AGAM</name>
<dbReference type="Proteomes" id="UP000683000">
    <property type="component" value="Unassembled WGS sequence"/>
</dbReference>
<reference evidence="2" key="1">
    <citation type="submission" date="2021-03" db="EMBL/GenBank/DDBJ databases">
        <title>Evolutionary innovations through gain and loss of genes in the ectomycorrhizal Boletales.</title>
        <authorList>
            <person name="Wu G."/>
            <person name="Miyauchi S."/>
            <person name="Morin E."/>
            <person name="Yang Z.-L."/>
            <person name="Xu J."/>
            <person name="Martin F.M."/>
        </authorList>
    </citation>
    <scope>NUCLEOTIDE SEQUENCE</scope>
    <source>
        <strain evidence="2">BR01</strain>
    </source>
</reference>
<proteinExistence type="predicted"/>
<gene>
    <name evidence="2" type="ORF">JVT61DRAFT_12125</name>
</gene>
<organism evidence="2 3">
    <name type="scientific">Boletus reticuloceps</name>
    <dbReference type="NCBI Taxonomy" id="495285"/>
    <lineage>
        <taxon>Eukaryota</taxon>
        <taxon>Fungi</taxon>
        <taxon>Dikarya</taxon>
        <taxon>Basidiomycota</taxon>
        <taxon>Agaricomycotina</taxon>
        <taxon>Agaricomycetes</taxon>
        <taxon>Agaricomycetidae</taxon>
        <taxon>Boletales</taxon>
        <taxon>Boletineae</taxon>
        <taxon>Boletaceae</taxon>
        <taxon>Boletoideae</taxon>
        <taxon>Boletus</taxon>
    </lineage>
</organism>
<evidence type="ECO:0000313" key="3">
    <source>
        <dbReference type="Proteomes" id="UP000683000"/>
    </source>
</evidence>
<feature type="compositionally biased region" description="Acidic residues" evidence="1">
    <location>
        <begin position="162"/>
        <end position="174"/>
    </location>
</feature>
<sequence>MASLLSRDRHHPHQHHLEEHSRASLGPVNHPLVDKTNAQAVASPPQPVLLSGTTVTATFPTSRSSHGLSRSASPESPWSKLAHVLTANAQPQVMRRTRQPACVPLLVKVEVSIDPRTQCEIEGLKVEDGERLVDDELDDEMDEFGYSGLDQVLDDDGHSGDEDALGPENGEDAF</sequence>
<feature type="region of interest" description="Disordered" evidence="1">
    <location>
        <begin position="147"/>
        <end position="174"/>
    </location>
</feature>
<comment type="caution">
    <text evidence="2">The sequence shown here is derived from an EMBL/GenBank/DDBJ whole genome shotgun (WGS) entry which is preliminary data.</text>
</comment>